<gene>
    <name evidence="2" type="ORF">AAF454_04855</name>
</gene>
<feature type="transmembrane region" description="Helical" evidence="1">
    <location>
        <begin position="77"/>
        <end position="97"/>
    </location>
</feature>
<dbReference type="PROSITE" id="PS51257">
    <property type="entry name" value="PROKAR_LIPOPROTEIN"/>
    <property type="match status" value="1"/>
</dbReference>
<organism evidence="2 3">
    <name type="scientific">Kurthia gibsonii</name>
    <dbReference type="NCBI Taxonomy" id="33946"/>
    <lineage>
        <taxon>Bacteria</taxon>
        <taxon>Bacillati</taxon>
        <taxon>Bacillota</taxon>
        <taxon>Bacilli</taxon>
        <taxon>Bacillales</taxon>
        <taxon>Caryophanaceae</taxon>
        <taxon>Kurthia</taxon>
    </lineage>
</organism>
<evidence type="ECO:0000256" key="1">
    <source>
        <dbReference type="SAM" id="Phobius"/>
    </source>
</evidence>
<protein>
    <submittedName>
        <fullName evidence="2">YitT family protein</fullName>
    </submittedName>
</protein>
<name>A0ABU9LJ32_9BACL</name>
<accession>A0ABU9LJ32</accession>
<dbReference type="Pfam" id="PF19700">
    <property type="entry name" value="DUF6198"/>
    <property type="match status" value="1"/>
</dbReference>
<dbReference type="RefSeq" id="WP_087680874.1">
    <property type="nucleotide sequence ID" value="NZ_JBCEWA010000003.1"/>
</dbReference>
<proteinExistence type="predicted"/>
<keyword evidence="1" id="KW-0472">Membrane</keyword>
<comment type="caution">
    <text evidence="2">The sequence shown here is derived from an EMBL/GenBank/DDBJ whole genome shotgun (WGS) entry which is preliminary data.</text>
</comment>
<keyword evidence="1" id="KW-0812">Transmembrane</keyword>
<dbReference type="EMBL" id="JBCEWA010000003">
    <property type="protein sequence ID" value="MEL5987739.1"/>
    <property type="molecule type" value="Genomic_DNA"/>
</dbReference>
<keyword evidence="3" id="KW-1185">Reference proteome</keyword>
<dbReference type="PANTHER" id="PTHR40078">
    <property type="entry name" value="INTEGRAL MEMBRANE PROTEIN-RELATED"/>
    <property type="match status" value="1"/>
</dbReference>
<sequence>MKNHYTLRWMFFIGGLAILACGVALTIKGQSYGVGSWDVLHVGLYQSLGLTIGTWSILLGLLIIILSAIVLKELPKIGTIMNMALTGLFIDFFNAIIPDVHTAVGQLICFVSGVIILGIGDAIYITANLGAGPRDSLMLIAVERLKLSITVARTAMEFLVAVTGYLIGGPIGLGTVIMVFVLGPVIQISFKYTERFYQYLTKEKVVVVVEEEVKQNV</sequence>
<feature type="transmembrane region" description="Helical" evidence="1">
    <location>
        <begin position="103"/>
        <end position="126"/>
    </location>
</feature>
<feature type="transmembrane region" description="Helical" evidence="1">
    <location>
        <begin position="7"/>
        <end position="27"/>
    </location>
</feature>
<dbReference type="Proteomes" id="UP001398420">
    <property type="component" value="Unassembled WGS sequence"/>
</dbReference>
<evidence type="ECO:0000313" key="2">
    <source>
        <dbReference type="EMBL" id="MEL5987739.1"/>
    </source>
</evidence>
<evidence type="ECO:0000313" key="3">
    <source>
        <dbReference type="Proteomes" id="UP001398420"/>
    </source>
</evidence>
<keyword evidence="1" id="KW-1133">Transmembrane helix</keyword>
<dbReference type="InterPro" id="IPR038750">
    <property type="entry name" value="YczE/YyaS-like"/>
</dbReference>
<dbReference type="PANTHER" id="PTHR40078:SF1">
    <property type="entry name" value="INTEGRAL MEMBRANE PROTEIN"/>
    <property type="match status" value="1"/>
</dbReference>
<feature type="transmembrane region" description="Helical" evidence="1">
    <location>
        <begin position="47"/>
        <end position="70"/>
    </location>
</feature>
<reference evidence="2 3" key="1">
    <citation type="submission" date="2024-04" db="EMBL/GenBank/DDBJ databases">
        <authorList>
            <person name="Wu Y.S."/>
            <person name="Zhang L."/>
        </authorList>
    </citation>
    <scope>NUCLEOTIDE SEQUENCE [LARGE SCALE GENOMIC DNA]</scope>
    <source>
        <strain evidence="2 3">KG-01</strain>
    </source>
</reference>